<evidence type="ECO:0000313" key="2">
    <source>
        <dbReference type="EMBL" id="SNS95754.1"/>
    </source>
</evidence>
<dbReference type="SUPFAM" id="SSF55298">
    <property type="entry name" value="YjgF-like"/>
    <property type="match status" value="1"/>
</dbReference>
<reference evidence="2 3" key="1">
    <citation type="submission" date="2017-06" db="EMBL/GenBank/DDBJ databases">
        <authorList>
            <person name="Kim H.J."/>
            <person name="Triplett B.A."/>
        </authorList>
    </citation>
    <scope>NUCLEOTIDE SEQUENCE [LARGE SCALE GENOMIC DNA]</scope>
    <source>
        <strain evidence="2 3">DSM 44715</strain>
    </source>
</reference>
<dbReference type="RefSeq" id="WP_089326712.1">
    <property type="nucleotide sequence ID" value="NZ_FZOR01000013.1"/>
</dbReference>
<proteinExistence type="inferred from homology"/>
<dbReference type="Gene3D" id="3.30.1330.40">
    <property type="entry name" value="RutC-like"/>
    <property type="match status" value="1"/>
</dbReference>
<name>A0A239ITK1_9ACTN</name>
<dbReference type="GO" id="GO:0019239">
    <property type="term" value="F:deaminase activity"/>
    <property type="evidence" value="ECO:0007669"/>
    <property type="project" value="TreeGrafter"/>
</dbReference>
<dbReference type="Proteomes" id="UP000198318">
    <property type="component" value="Unassembled WGS sequence"/>
</dbReference>
<dbReference type="GO" id="GO:0005829">
    <property type="term" value="C:cytosol"/>
    <property type="evidence" value="ECO:0007669"/>
    <property type="project" value="TreeGrafter"/>
</dbReference>
<dbReference type="Pfam" id="PF01042">
    <property type="entry name" value="Ribonuc_L-PSP"/>
    <property type="match status" value="1"/>
</dbReference>
<organism evidence="2 3">
    <name type="scientific">Actinomadura meyerae</name>
    <dbReference type="NCBI Taxonomy" id="240840"/>
    <lineage>
        <taxon>Bacteria</taxon>
        <taxon>Bacillati</taxon>
        <taxon>Actinomycetota</taxon>
        <taxon>Actinomycetes</taxon>
        <taxon>Streptosporangiales</taxon>
        <taxon>Thermomonosporaceae</taxon>
        <taxon>Actinomadura</taxon>
    </lineage>
</organism>
<dbReference type="InterPro" id="IPR006175">
    <property type="entry name" value="YjgF/YER057c/UK114"/>
</dbReference>
<dbReference type="CDD" id="cd00448">
    <property type="entry name" value="YjgF_YER057c_UK114_family"/>
    <property type="match status" value="1"/>
</dbReference>
<evidence type="ECO:0000256" key="1">
    <source>
        <dbReference type="ARBA" id="ARBA00010552"/>
    </source>
</evidence>
<keyword evidence="3" id="KW-1185">Reference proteome</keyword>
<dbReference type="OrthoDB" id="9815126at2"/>
<dbReference type="InterPro" id="IPR035959">
    <property type="entry name" value="RutC-like_sf"/>
</dbReference>
<sequence>MSEDPRSGIRQVDAPGLAPGPGYSHAVSADLLGRLVAVSGQIALDGDGNLVGPGDLEAQTRQVFANLEAALTAAGARWEHVVRLGYFLRDAGGVGVVRAVRAEFVPEGVAPAASLVEVSRLVRDDLLVEIEALAVVPAARPSA</sequence>
<comment type="similarity">
    <text evidence="1">Belongs to the RutC family.</text>
</comment>
<protein>
    <submittedName>
        <fullName evidence="2">Enamine deaminase RidA, house cleaning of reactive enamine intermediates, YjgF/YER057c/UK114 family</fullName>
    </submittedName>
</protein>
<evidence type="ECO:0000313" key="3">
    <source>
        <dbReference type="Proteomes" id="UP000198318"/>
    </source>
</evidence>
<accession>A0A239ITK1</accession>
<dbReference type="EMBL" id="FZOR01000013">
    <property type="protein sequence ID" value="SNS95754.1"/>
    <property type="molecule type" value="Genomic_DNA"/>
</dbReference>
<gene>
    <name evidence="2" type="ORF">SAMN05443665_101319</name>
</gene>
<dbReference type="PANTHER" id="PTHR11803:SF58">
    <property type="entry name" value="PROTEIN HMF1-RELATED"/>
    <property type="match status" value="1"/>
</dbReference>
<dbReference type="PANTHER" id="PTHR11803">
    <property type="entry name" value="2-IMINOBUTANOATE/2-IMINOPROPANOATE DEAMINASE RIDA"/>
    <property type="match status" value="1"/>
</dbReference>
<dbReference type="AlphaFoldDB" id="A0A239ITK1"/>